<keyword evidence="6" id="KW-1185">Reference proteome</keyword>
<dbReference type="InterPro" id="IPR002104">
    <property type="entry name" value="Integrase_catalytic"/>
</dbReference>
<dbReference type="PROSITE" id="PS51898">
    <property type="entry name" value="TYR_RECOMBINASE"/>
    <property type="match status" value="1"/>
</dbReference>
<evidence type="ECO:0000256" key="3">
    <source>
        <dbReference type="ARBA" id="ARBA00023172"/>
    </source>
</evidence>
<dbReference type="InterPro" id="IPR010998">
    <property type="entry name" value="Integrase_recombinase_N"/>
</dbReference>
<dbReference type="RefSeq" id="WP_101659861.1">
    <property type="nucleotide sequence ID" value="NZ_PKGZ01000002.1"/>
</dbReference>
<protein>
    <recommendedName>
        <fullName evidence="4">Tyr recombinase domain-containing protein</fullName>
    </recommendedName>
</protein>
<comment type="caution">
    <text evidence="5">The sequence shown here is derived from an EMBL/GenBank/DDBJ whole genome shotgun (WGS) entry which is preliminary data.</text>
</comment>
<evidence type="ECO:0000313" key="5">
    <source>
        <dbReference type="EMBL" id="PKY91599.1"/>
    </source>
</evidence>
<name>A0A2I1K7I6_9LACT</name>
<reference evidence="5 6" key="1">
    <citation type="submission" date="2017-12" db="EMBL/GenBank/DDBJ databases">
        <title>Phylogenetic diversity of female urinary microbiome.</title>
        <authorList>
            <person name="Thomas-White K."/>
            <person name="Wolfe A.J."/>
        </authorList>
    </citation>
    <scope>NUCLEOTIDE SEQUENCE [LARGE SCALE GENOMIC DNA]</scope>
    <source>
        <strain evidence="5 6">UMB0844</strain>
    </source>
</reference>
<comment type="similarity">
    <text evidence="1">Belongs to the 'phage' integrase family.</text>
</comment>
<dbReference type="EMBL" id="PKGZ01000002">
    <property type="protein sequence ID" value="PKY91599.1"/>
    <property type="molecule type" value="Genomic_DNA"/>
</dbReference>
<dbReference type="InterPro" id="IPR013762">
    <property type="entry name" value="Integrase-like_cat_sf"/>
</dbReference>
<dbReference type="GO" id="GO:0015074">
    <property type="term" value="P:DNA integration"/>
    <property type="evidence" value="ECO:0007669"/>
    <property type="project" value="InterPro"/>
</dbReference>
<dbReference type="AlphaFoldDB" id="A0A2I1K7I6"/>
<dbReference type="InterPro" id="IPR050090">
    <property type="entry name" value="Tyrosine_recombinase_XerCD"/>
</dbReference>
<organism evidence="5 6">
    <name type="scientific">Aerococcus christensenii</name>
    <dbReference type="NCBI Taxonomy" id="87541"/>
    <lineage>
        <taxon>Bacteria</taxon>
        <taxon>Bacillati</taxon>
        <taxon>Bacillota</taxon>
        <taxon>Bacilli</taxon>
        <taxon>Lactobacillales</taxon>
        <taxon>Aerococcaceae</taxon>
        <taxon>Aerococcus</taxon>
    </lineage>
</organism>
<keyword evidence="3" id="KW-0233">DNA recombination</keyword>
<dbReference type="Gene3D" id="1.10.443.10">
    <property type="entry name" value="Intergrase catalytic core"/>
    <property type="match status" value="1"/>
</dbReference>
<dbReference type="Proteomes" id="UP000234775">
    <property type="component" value="Unassembled WGS sequence"/>
</dbReference>
<dbReference type="SUPFAM" id="SSF56349">
    <property type="entry name" value="DNA breaking-rejoining enzymes"/>
    <property type="match status" value="1"/>
</dbReference>
<dbReference type="GO" id="GO:0003677">
    <property type="term" value="F:DNA binding"/>
    <property type="evidence" value="ECO:0007669"/>
    <property type="project" value="UniProtKB-KW"/>
</dbReference>
<dbReference type="PANTHER" id="PTHR30349">
    <property type="entry name" value="PHAGE INTEGRASE-RELATED"/>
    <property type="match status" value="1"/>
</dbReference>
<dbReference type="InterPro" id="IPR011010">
    <property type="entry name" value="DNA_brk_join_enz"/>
</dbReference>
<evidence type="ECO:0000313" key="6">
    <source>
        <dbReference type="Proteomes" id="UP000234775"/>
    </source>
</evidence>
<dbReference type="PANTHER" id="PTHR30349:SF41">
    <property type="entry name" value="INTEGRASE_RECOMBINASE PROTEIN MJ0367-RELATED"/>
    <property type="match status" value="1"/>
</dbReference>
<dbReference type="CDD" id="cd01189">
    <property type="entry name" value="INT_ICEBs1_C_like"/>
    <property type="match status" value="1"/>
</dbReference>
<accession>A0A2I1K7I6</accession>
<evidence type="ECO:0000256" key="2">
    <source>
        <dbReference type="ARBA" id="ARBA00023125"/>
    </source>
</evidence>
<dbReference type="Gene3D" id="1.10.150.130">
    <property type="match status" value="1"/>
</dbReference>
<proteinExistence type="inferred from homology"/>
<dbReference type="GO" id="GO:0006310">
    <property type="term" value="P:DNA recombination"/>
    <property type="evidence" value="ECO:0007669"/>
    <property type="project" value="UniProtKB-KW"/>
</dbReference>
<keyword evidence="2" id="KW-0238">DNA-binding</keyword>
<sequence>MWVVQQKNGKFKYTERYEDFLTGKQKYVSTTLTKSSPQAHNKAKQILSEKIKKKQEKRSPKSDITVREACALWVKFIQKSDLACNTKVNYISNAKIIAEEFNEIKISRLTPNKVNMYLLNLLNQGLAYSTVKIRKNAFLLMLKFASNYNFFVSNELQTKLEVPRMNTPIKTSETDKFLEKKEADYIFSKLKGTPYYYIFKIQLYTGMRYSEATAISLNQIDFKNKTIFVNRQWVSNKHDFALPKENKTRIAVFNDQLDGILKKWLKKREGFLKLYNVDTDLLIFNKSGKPYTSANANYNLKKIKFSKNLTTHIFRHTYITRMVENYVPIKLIAKQVGHSSIKMIEEVYGHFSQKMEKDLANKVSKIEF</sequence>
<gene>
    <name evidence="5" type="ORF">CYJ27_02680</name>
</gene>
<evidence type="ECO:0000259" key="4">
    <source>
        <dbReference type="PROSITE" id="PS51898"/>
    </source>
</evidence>
<evidence type="ECO:0000256" key="1">
    <source>
        <dbReference type="ARBA" id="ARBA00008857"/>
    </source>
</evidence>
<feature type="domain" description="Tyr recombinase" evidence="4">
    <location>
        <begin position="173"/>
        <end position="361"/>
    </location>
</feature>
<dbReference type="Pfam" id="PF00589">
    <property type="entry name" value="Phage_integrase"/>
    <property type="match status" value="1"/>
</dbReference>